<feature type="repeat" description="TPR" evidence="3">
    <location>
        <begin position="209"/>
        <end position="242"/>
    </location>
</feature>
<keyword evidence="1" id="KW-0677">Repeat</keyword>
<name>A0A6J5F547_9BURK</name>
<accession>A0A6J5F547</accession>
<evidence type="ECO:0000313" key="5">
    <source>
        <dbReference type="EMBL" id="CAB3772445.1"/>
    </source>
</evidence>
<feature type="repeat" description="TPR" evidence="3">
    <location>
        <begin position="413"/>
        <end position="446"/>
    </location>
</feature>
<keyword evidence="5" id="KW-0132">Cell division</keyword>
<dbReference type="Pfam" id="PF14559">
    <property type="entry name" value="TPR_19"/>
    <property type="match status" value="1"/>
</dbReference>
<dbReference type="InterPro" id="IPR051685">
    <property type="entry name" value="Ycf3/AcsC/BcsC/TPR_MFPF"/>
</dbReference>
<dbReference type="InterPro" id="IPR011990">
    <property type="entry name" value="TPR-like_helical_dom_sf"/>
</dbReference>
<evidence type="ECO:0000256" key="4">
    <source>
        <dbReference type="SAM" id="MobiDB-lite"/>
    </source>
</evidence>
<dbReference type="AlphaFoldDB" id="A0A6J5F547"/>
<evidence type="ECO:0000256" key="1">
    <source>
        <dbReference type="ARBA" id="ARBA00022737"/>
    </source>
</evidence>
<feature type="region of interest" description="Disordered" evidence="4">
    <location>
        <begin position="1"/>
        <end position="42"/>
    </location>
</feature>
<dbReference type="SUPFAM" id="SSF48452">
    <property type="entry name" value="TPR-like"/>
    <property type="match status" value="2"/>
</dbReference>
<dbReference type="Pfam" id="PF13432">
    <property type="entry name" value="TPR_16"/>
    <property type="match status" value="4"/>
</dbReference>
<evidence type="ECO:0000256" key="2">
    <source>
        <dbReference type="ARBA" id="ARBA00022803"/>
    </source>
</evidence>
<dbReference type="PROSITE" id="PS50005">
    <property type="entry name" value="TPR"/>
    <property type="match status" value="7"/>
</dbReference>
<dbReference type="PANTHER" id="PTHR44943">
    <property type="entry name" value="CELLULOSE SYNTHASE OPERON PROTEIN C"/>
    <property type="match status" value="1"/>
</dbReference>
<feature type="repeat" description="TPR" evidence="3">
    <location>
        <begin position="277"/>
        <end position="310"/>
    </location>
</feature>
<dbReference type="PROSITE" id="PS50293">
    <property type="entry name" value="TPR_REGION"/>
    <property type="match status" value="1"/>
</dbReference>
<feature type="repeat" description="TPR" evidence="3">
    <location>
        <begin position="74"/>
        <end position="107"/>
    </location>
</feature>
<feature type="repeat" description="TPR" evidence="3">
    <location>
        <begin position="379"/>
        <end position="412"/>
    </location>
</feature>
<feature type="repeat" description="TPR" evidence="3">
    <location>
        <begin position="40"/>
        <end position="73"/>
    </location>
</feature>
<sequence>MVSEAESRTHGTQGGARSPVAAPGQPGGRVQTAQTPATAADGVFRRAKMFHERGALDDAERGYSEALQAEPDHAEALHLLGVLHFQRGRMEEADSAMSRSIERSPSPLALANHASVLLSLDRRDDALARLDAALALNASHPRALMLRAGVLANLSRHQEALEMYDRLIEAVPAQADVLCGRAVVLRALQRHAEALESCERALAIDSRSFNVHRQRGHALRDLGRLGEALDSYGRALAVVPNSAEVLLMQGLTFADLGRLDSALASLAAAIAGHPDFVDAIFNSAVVLERLKRYDDALERCDRVLALDPRHASALANKGNIQHGLKRYTDALENYDASLDIAPQAVEVLCNRAVTLIDLRRAQEALESCARAIACNETHSQAWFQHGRALQRLHRYEEALTSFDRVLAADPDDRPALYHRGNTLRSMMRHEEAIAEYDRVLAIDPEHIVTHFTKAFVYLQMGDLEKGWPEYEWRWREEQVGAHKRAFAQPLWLGKESIEDKTILLHAEQGLGDTLQFCRYVKMVKARGARVIVEAQAPLRSLLATVEGIDQIVAYGDPLPLFDVHCPLLSLPMVFGTTLSTIPADVPYIRADEERIAHWETRLGPRSRPRIGIAWSGNPNHLDDHNRSISLDELLPELADDVEWVSIQKFVRAEEQTLLTTSNVRHFGEEIGDFSDTAALVQCLDCVVSVDTSVAHLAGALGRPLWVMLPYLPDWRWLLDRDDNPWYPNARLFRQAQAGQWSDVFARIRDALRSLPAAVPAALPI</sequence>
<proteinExistence type="predicted"/>
<protein>
    <submittedName>
        <fullName evidence="5">Cell division coordinator CpoB</fullName>
    </submittedName>
</protein>
<dbReference type="Proteomes" id="UP000494363">
    <property type="component" value="Unassembled WGS sequence"/>
</dbReference>
<dbReference type="SMART" id="SM00028">
    <property type="entry name" value="TPR"/>
    <property type="match status" value="12"/>
</dbReference>
<keyword evidence="5" id="KW-0131">Cell cycle</keyword>
<gene>
    <name evidence="5" type="primary">cpoB_3</name>
    <name evidence="5" type="ORF">LMG29542_06866</name>
</gene>
<keyword evidence="6" id="KW-1185">Reference proteome</keyword>
<evidence type="ECO:0000256" key="3">
    <source>
        <dbReference type="PROSITE-ProRule" id="PRU00339"/>
    </source>
</evidence>
<dbReference type="EMBL" id="CADIKH010000059">
    <property type="protein sequence ID" value="CAB3772445.1"/>
    <property type="molecule type" value="Genomic_DNA"/>
</dbReference>
<dbReference type="SUPFAM" id="SSF53756">
    <property type="entry name" value="UDP-Glycosyltransferase/glycogen phosphorylase"/>
    <property type="match status" value="1"/>
</dbReference>
<feature type="repeat" description="TPR" evidence="3">
    <location>
        <begin position="311"/>
        <end position="344"/>
    </location>
</feature>
<dbReference type="InterPro" id="IPR019734">
    <property type="entry name" value="TPR_rpt"/>
</dbReference>
<dbReference type="PANTHER" id="PTHR44943:SF8">
    <property type="entry name" value="TPR REPEAT-CONTAINING PROTEIN MJ0263"/>
    <property type="match status" value="1"/>
</dbReference>
<keyword evidence="2 3" id="KW-0802">TPR repeat</keyword>
<dbReference type="Gene3D" id="3.40.50.2000">
    <property type="entry name" value="Glycogen Phosphorylase B"/>
    <property type="match status" value="1"/>
</dbReference>
<dbReference type="Gene3D" id="1.25.40.10">
    <property type="entry name" value="Tetratricopeptide repeat domain"/>
    <property type="match status" value="4"/>
</dbReference>
<reference evidence="5 6" key="1">
    <citation type="submission" date="2020-04" db="EMBL/GenBank/DDBJ databases">
        <authorList>
            <person name="De Canck E."/>
        </authorList>
    </citation>
    <scope>NUCLEOTIDE SEQUENCE [LARGE SCALE GENOMIC DNA]</scope>
    <source>
        <strain evidence="5 6">LMG 29542</strain>
    </source>
</reference>
<organism evidence="5 6">
    <name type="scientific">Paraburkholderia humisilvae</name>
    <dbReference type="NCBI Taxonomy" id="627669"/>
    <lineage>
        <taxon>Bacteria</taxon>
        <taxon>Pseudomonadati</taxon>
        <taxon>Pseudomonadota</taxon>
        <taxon>Betaproteobacteria</taxon>
        <taxon>Burkholderiales</taxon>
        <taxon>Burkholderiaceae</taxon>
        <taxon>Paraburkholderia</taxon>
    </lineage>
</organism>
<dbReference type="GO" id="GO:0051301">
    <property type="term" value="P:cell division"/>
    <property type="evidence" value="ECO:0007669"/>
    <property type="project" value="UniProtKB-KW"/>
</dbReference>
<evidence type="ECO:0000313" key="6">
    <source>
        <dbReference type="Proteomes" id="UP000494363"/>
    </source>
</evidence>